<feature type="transmembrane region" description="Helical" evidence="1">
    <location>
        <begin position="39"/>
        <end position="58"/>
    </location>
</feature>
<feature type="transmembrane region" description="Helical" evidence="1">
    <location>
        <begin position="16"/>
        <end position="33"/>
    </location>
</feature>
<dbReference type="RefSeq" id="WP_077838665.1">
    <property type="nucleotide sequence ID" value="NZ_JABTAE010000001.1"/>
</dbReference>
<dbReference type="Proteomes" id="UP000190973">
    <property type="component" value="Unassembled WGS sequence"/>
</dbReference>
<feature type="transmembrane region" description="Helical" evidence="1">
    <location>
        <begin position="152"/>
        <end position="171"/>
    </location>
</feature>
<sequence length="221" mass="25549">MFNLVLKDIIIQKKNLQNIILTVIFCMFILQFIGQTCIYVMVPYFFTNVFIISSCGYGEKNDVDRMFISLPVNRKEMIVSKYLSTIIFFIMGIAITFLFTSIDKLSGLSSINRFMNLNDITIAWIFNALYSSIYIPIYLCRGYLKSQWVSRILNYFVFICLVSITLIISFVEDGTAKESVVNFISLPNFQLIMFIIGLSFSLILILISIVISFKLYMNMDL</sequence>
<evidence type="ECO:0000313" key="2">
    <source>
        <dbReference type="EMBL" id="OOM61872.1"/>
    </source>
</evidence>
<evidence type="ECO:0008006" key="4">
    <source>
        <dbReference type="Google" id="ProtNLM"/>
    </source>
</evidence>
<feature type="transmembrane region" description="Helical" evidence="1">
    <location>
        <begin position="122"/>
        <end position="140"/>
    </location>
</feature>
<dbReference type="AlphaFoldDB" id="A0A1S8S973"/>
<protein>
    <recommendedName>
        <fullName evidence="4">ABC-2 family transporter protein</fullName>
    </recommendedName>
</protein>
<dbReference type="EMBL" id="LZZI01000029">
    <property type="protein sequence ID" value="OOM61872.1"/>
    <property type="molecule type" value="Genomic_DNA"/>
</dbReference>
<dbReference type="Pfam" id="PF13346">
    <property type="entry name" value="ABC2_membrane_5"/>
    <property type="match status" value="1"/>
</dbReference>
<keyword evidence="1" id="KW-0812">Transmembrane</keyword>
<feature type="transmembrane region" description="Helical" evidence="1">
    <location>
        <begin position="79"/>
        <end position="102"/>
    </location>
</feature>
<keyword evidence="1" id="KW-0472">Membrane</keyword>
<accession>A0A1S8S973</accession>
<feature type="transmembrane region" description="Helical" evidence="1">
    <location>
        <begin position="191"/>
        <end position="216"/>
    </location>
</feature>
<reference evidence="2 3" key="1">
    <citation type="submission" date="2016-05" db="EMBL/GenBank/DDBJ databases">
        <title>Microbial solvent formation.</title>
        <authorList>
            <person name="Poehlein A."/>
            <person name="Montoya Solano J.D."/>
            <person name="Flitsch S."/>
            <person name="Krabben P."/>
            <person name="Duerre P."/>
            <person name="Daniel R."/>
        </authorList>
    </citation>
    <scope>NUCLEOTIDE SEQUENCE [LARGE SCALE GENOMIC DNA]</scope>
    <source>
        <strain evidence="2 3">DSM 53</strain>
    </source>
</reference>
<name>A0A1S8S973_CLOBE</name>
<evidence type="ECO:0000313" key="3">
    <source>
        <dbReference type="Proteomes" id="UP000190973"/>
    </source>
</evidence>
<dbReference type="PANTHER" id="PTHR41309:SF2">
    <property type="entry name" value="MEMBRANE PROTEIN"/>
    <property type="match status" value="1"/>
</dbReference>
<keyword evidence="1" id="KW-1133">Transmembrane helix</keyword>
<gene>
    <name evidence="2" type="ORF">CLBCK_20470</name>
</gene>
<organism evidence="2 3">
    <name type="scientific">Clostridium beijerinckii</name>
    <name type="common">Clostridium MP</name>
    <dbReference type="NCBI Taxonomy" id="1520"/>
    <lineage>
        <taxon>Bacteria</taxon>
        <taxon>Bacillati</taxon>
        <taxon>Bacillota</taxon>
        <taxon>Clostridia</taxon>
        <taxon>Eubacteriales</taxon>
        <taxon>Clostridiaceae</taxon>
        <taxon>Clostridium</taxon>
    </lineage>
</organism>
<proteinExistence type="predicted"/>
<comment type="caution">
    <text evidence="2">The sequence shown here is derived from an EMBL/GenBank/DDBJ whole genome shotgun (WGS) entry which is preliminary data.</text>
</comment>
<dbReference type="InterPro" id="IPR025699">
    <property type="entry name" value="ABC2_memb-like"/>
</dbReference>
<dbReference type="PANTHER" id="PTHR41309">
    <property type="entry name" value="MEMBRANE PROTEIN-RELATED"/>
    <property type="match status" value="1"/>
</dbReference>
<evidence type="ECO:0000256" key="1">
    <source>
        <dbReference type="SAM" id="Phobius"/>
    </source>
</evidence>